<feature type="transmembrane region" description="Helical" evidence="1">
    <location>
        <begin position="7"/>
        <end position="28"/>
    </location>
</feature>
<dbReference type="Proteomes" id="UP000238442">
    <property type="component" value="Chromosome"/>
</dbReference>
<evidence type="ECO:0000256" key="1">
    <source>
        <dbReference type="SAM" id="Phobius"/>
    </source>
</evidence>
<reference evidence="2 3" key="1">
    <citation type="submission" date="2018-02" db="EMBL/GenBank/DDBJ databases">
        <title>Genomic analysis of the strain RR4-38 isolated from a seawater recirculating aquaculture system.</title>
        <authorList>
            <person name="Kim Y.-S."/>
            <person name="Jang Y.H."/>
            <person name="Kim K.-H."/>
        </authorList>
    </citation>
    <scope>NUCLEOTIDE SEQUENCE [LARGE SCALE GENOMIC DNA]</scope>
    <source>
        <strain evidence="2 3">RR4-38</strain>
    </source>
</reference>
<feature type="transmembrane region" description="Helical" evidence="1">
    <location>
        <begin position="67"/>
        <end position="84"/>
    </location>
</feature>
<gene>
    <name evidence="2" type="ORF">C5O00_03855</name>
</gene>
<dbReference type="RefSeq" id="WP_105215108.1">
    <property type="nucleotide sequence ID" value="NZ_CP027062.1"/>
</dbReference>
<name>A0A2S0HUW7_9FLAO</name>
<feature type="transmembrane region" description="Helical" evidence="1">
    <location>
        <begin position="104"/>
        <end position="128"/>
    </location>
</feature>
<dbReference type="OrthoDB" id="1446429at2"/>
<sequence length="134" mass="14256">MGLHKILKIVALLLAVAGIVSLVMVLLNGGGLDAQLYIAYITLALTLFIVLVYVLKETFSGNLKKTLMSVGAFLLVVIIAYVMAEGVETEMRDGEILSASGSKWVGTGLNTFYILAVVAIGSMIYSGIKKATTR</sequence>
<feature type="transmembrane region" description="Helical" evidence="1">
    <location>
        <begin position="34"/>
        <end position="55"/>
    </location>
</feature>
<evidence type="ECO:0000313" key="2">
    <source>
        <dbReference type="EMBL" id="AVI50344.1"/>
    </source>
</evidence>
<keyword evidence="1" id="KW-1133">Transmembrane helix</keyword>
<keyword evidence="1" id="KW-0812">Transmembrane</keyword>
<dbReference type="KEGG" id="aue:C5O00_03855"/>
<protein>
    <submittedName>
        <fullName evidence="2">Uncharacterized protein</fullName>
    </submittedName>
</protein>
<keyword evidence="3" id="KW-1185">Reference proteome</keyword>
<dbReference type="AlphaFoldDB" id="A0A2S0HUW7"/>
<keyword evidence="1" id="KW-0472">Membrane</keyword>
<organism evidence="2 3">
    <name type="scientific">Pukyongia salina</name>
    <dbReference type="NCBI Taxonomy" id="2094025"/>
    <lineage>
        <taxon>Bacteria</taxon>
        <taxon>Pseudomonadati</taxon>
        <taxon>Bacteroidota</taxon>
        <taxon>Flavobacteriia</taxon>
        <taxon>Flavobacteriales</taxon>
        <taxon>Flavobacteriaceae</taxon>
        <taxon>Pukyongia</taxon>
    </lineage>
</organism>
<proteinExistence type="predicted"/>
<evidence type="ECO:0000313" key="3">
    <source>
        <dbReference type="Proteomes" id="UP000238442"/>
    </source>
</evidence>
<accession>A0A2S0HUW7</accession>
<dbReference type="EMBL" id="CP027062">
    <property type="protein sequence ID" value="AVI50344.1"/>
    <property type="molecule type" value="Genomic_DNA"/>
</dbReference>